<accession>A0A238YTR6</accession>
<evidence type="ECO:0000256" key="2">
    <source>
        <dbReference type="ARBA" id="ARBA00022676"/>
    </source>
</evidence>
<protein>
    <submittedName>
        <fullName evidence="5">Glycosyltransferase involved in cell wall bisynthesis</fullName>
    </submittedName>
</protein>
<dbReference type="SUPFAM" id="SSF51735">
    <property type="entry name" value="NAD(P)-binding Rossmann-fold domains"/>
    <property type="match status" value="1"/>
</dbReference>
<dbReference type="PANTHER" id="PTHR43685">
    <property type="entry name" value="GLYCOSYLTRANSFERASE"/>
    <property type="match status" value="1"/>
</dbReference>
<dbReference type="InterPro" id="IPR029044">
    <property type="entry name" value="Nucleotide-diphossugar_trans"/>
</dbReference>
<dbReference type="InterPro" id="IPR001173">
    <property type="entry name" value="Glyco_trans_2-like"/>
</dbReference>
<dbReference type="InterPro" id="IPR036291">
    <property type="entry name" value="NAD(P)-bd_dom_sf"/>
</dbReference>
<dbReference type="Gene3D" id="3.90.550.10">
    <property type="entry name" value="Spore Coat Polysaccharide Biosynthesis Protein SpsA, Chain A"/>
    <property type="match status" value="1"/>
</dbReference>
<dbReference type="Proteomes" id="UP000198324">
    <property type="component" value="Unassembled WGS sequence"/>
</dbReference>
<dbReference type="RefSeq" id="WP_235641506.1">
    <property type="nucleotide sequence ID" value="NZ_FZOC01000002.1"/>
</dbReference>
<dbReference type="PANTHER" id="PTHR43685:SF5">
    <property type="entry name" value="GLYCOSYLTRANSFERASE EPSE-RELATED"/>
    <property type="match status" value="1"/>
</dbReference>
<keyword evidence="3 5" id="KW-0808">Transferase</keyword>
<dbReference type="EMBL" id="FZOC01000002">
    <property type="protein sequence ID" value="SNR74071.1"/>
    <property type="molecule type" value="Genomic_DNA"/>
</dbReference>
<evidence type="ECO:0000313" key="6">
    <source>
        <dbReference type="Proteomes" id="UP000198324"/>
    </source>
</evidence>
<dbReference type="GO" id="GO:0016757">
    <property type="term" value="F:glycosyltransferase activity"/>
    <property type="evidence" value="ECO:0007669"/>
    <property type="project" value="UniProtKB-KW"/>
</dbReference>
<feature type="domain" description="Glycosyltransferase 2-like" evidence="4">
    <location>
        <begin position="13"/>
        <end position="177"/>
    </location>
</feature>
<organism evidence="5 6">
    <name type="scientific">Humidesulfovibrio mexicanus</name>
    <dbReference type="NCBI Taxonomy" id="147047"/>
    <lineage>
        <taxon>Bacteria</taxon>
        <taxon>Pseudomonadati</taxon>
        <taxon>Thermodesulfobacteriota</taxon>
        <taxon>Desulfovibrionia</taxon>
        <taxon>Desulfovibrionales</taxon>
        <taxon>Desulfovibrionaceae</taxon>
        <taxon>Humidesulfovibrio</taxon>
    </lineage>
</organism>
<sequence length="352" mass="38629">MTNASPTPTPRVSVAMPCHNAAQTLPAALESVLSQTMPDFELIAVDDGSTDGTWDILCAFAARDARIRPLRLPHQGVALAGNAAAEAARAPLIARMDADDFCLPGRLAAQMALFEAEPRLDLASGLVRFGGERAQRLGYALHVDWLNTLLTHQDISLNRFVESPLAHPSVMYRREALLRFGGARPNLGHNPFPEDYEQWLRWLGQGARMAKAREEILVWNDPPTRLSRTQPEYSEEAFARVKARYLLDWLKQHNPRHPRVLAWGAGRASRRRLAPLVALGVAVTGYVDIDPRKLGQTVHGVPVFGREAVPPAHTPDSPFVLVNVGSRGAREEIVGWLAARGYQAGLDCVAMG</sequence>
<dbReference type="CDD" id="cd00761">
    <property type="entry name" value="Glyco_tranf_GTA_type"/>
    <property type="match status" value="1"/>
</dbReference>
<evidence type="ECO:0000259" key="4">
    <source>
        <dbReference type="Pfam" id="PF00535"/>
    </source>
</evidence>
<dbReference type="AlphaFoldDB" id="A0A238YTR6"/>
<keyword evidence="6" id="KW-1185">Reference proteome</keyword>
<comment type="similarity">
    <text evidence="1">Belongs to the glycosyltransferase 2 family.</text>
</comment>
<reference evidence="5 6" key="1">
    <citation type="submission" date="2017-06" db="EMBL/GenBank/DDBJ databases">
        <authorList>
            <person name="Kim H.J."/>
            <person name="Triplett B.A."/>
        </authorList>
    </citation>
    <scope>NUCLEOTIDE SEQUENCE [LARGE SCALE GENOMIC DNA]</scope>
    <source>
        <strain evidence="5 6">DSM 13116</strain>
    </source>
</reference>
<evidence type="ECO:0000256" key="1">
    <source>
        <dbReference type="ARBA" id="ARBA00006739"/>
    </source>
</evidence>
<proteinExistence type="inferred from homology"/>
<evidence type="ECO:0000256" key="3">
    <source>
        <dbReference type="ARBA" id="ARBA00022679"/>
    </source>
</evidence>
<dbReference type="InterPro" id="IPR050834">
    <property type="entry name" value="Glycosyltransf_2"/>
</dbReference>
<gene>
    <name evidence="5" type="ORF">SAMN04488503_0960</name>
</gene>
<evidence type="ECO:0000313" key="5">
    <source>
        <dbReference type="EMBL" id="SNR74071.1"/>
    </source>
</evidence>
<dbReference type="Pfam" id="PF00535">
    <property type="entry name" value="Glycos_transf_2"/>
    <property type="match status" value="1"/>
</dbReference>
<name>A0A238YTR6_9BACT</name>
<dbReference type="SUPFAM" id="SSF53448">
    <property type="entry name" value="Nucleotide-diphospho-sugar transferases"/>
    <property type="match status" value="1"/>
</dbReference>
<keyword evidence="2" id="KW-0328">Glycosyltransferase</keyword>